<comment type="caution">
    <text evidence="1">The sequence shown here is derived from an EMBL/GenBank/DDBJ whole genome shotgun (WGS) entry which is preliminary data.</text>
</comment>
<sequence>MRTDSDRVSPATDTNFSTQPVSLNMYRLRAIPTFGFKMTKFMTPRKAAILRMLEEHDDGTYEEIGIPPYTATDIANYIDWFGGDNGRPEIKWIERPDGTKTSADPNCFWRASESQVQSFARTLRGMVAEGLLIQVREKQDTINGMSGRTMEMPRVCYWSARTFDRDMRRAQAWHAGREAKYGWQPKKFERFMGAVEDIGAPPPKMIVSPAHDTEIIDV</sequence>
<accession>A0A7Y9WPH3</accession>
<evidence type="ECO:0000313" key="1">
    <source>
        <dbReference type="EMBL" id="NYH24672.1"/>
    </source>
</evidence>
<keyword evidence="2" id="KW-1185">Reference proteome</keyword>
<organism evidence="1 2">
    <name type="scientific">Paraburkholderia bryophila</name>
    <dbReference type="NCBI Taxonomy" id="420952"/>
    <lineage>
        <taxon>Bacteria</taxon>
        <taxon>Pseudomonadati</taxon>
        <taxon>Pseudomonadota</taxon>
        <taxon>Betaproteobacteria</taxon>
        <taxon>Burkholderiales</taxon>
        <taxon>Burkholderiaceae</taxon>
        <taxon>Paraburkholderia</taxon>
    </lineage>
</organism>
<gene>
    <name evidence="1" type="ORF">GGD40_004151</name>
</gene>
<dbReference type="AlphaFoldDB" id="A0A7Y9WPH3"/>
<dbReference type="RefSeq" id="WP_179744741.1">
    <property type="nucleotide sequence ID" value="NZ_JACCAS010000001.1"/>
</dbReference>
<proteinExistence type="predicted"/>
<protein>
    <submittedName>
        <fullName evidence="1">Uncharacterized protein</fullName>
    </submittedName>
</protein>
<dbReference type="EMBL" id="JACCAS010000001">
    <property type="protein sequence ID" value="NYH24672.1"/>
    <property type="molecule type" value="Genomic_DNA"/>
</dbReference>
<reference evidence="1 2" key="1">
    <citation type="submission" date="2020-07" db="EMBL/GenBank/DDBJ databases">
        <title>Exploring microbial biodiversity for novel pathways involved in the catabolism of aromatic compounds derived from lignin.</title>
        <authorList>
            <person name="Elkins J."/>
        </authorList>
    </citation>
    <scope>NUCLEOTIDE SEQUENCE [LARGE SCALE GENOMIC DNA]</scope>
    <source>
        <strain evidence="1 2">H2C3C</strain>
    </source>
</reference>
<dbReference type="Proteomes" id="UP000540929">
    <property type="component" value="Unassembled WGS sequence"/>
</dbReference>
<evidence type="ECO:0000313" key="2">
    <source>
        <dbReference type="Proteomes" id="UP000540929"/>
    </source>
</evidence>
<name>A0A7Y9WPH3_9BURK</name>